<evidence type="ECO:0000313" key="5">
    <source>
        <dbReference type="Proteomes" id="UP000831768"/>
    </source>
</evidence>
<sequence>MPITTKLHMEHEKLALTPTFNEVDGVKLRVIPQVNTDPNSNIFPYLIKYKDFQELENALDEDPTVDNYEPMSKDDSVGIYYIEYSTESKLISEIVTAVNGFTTEAKTKDRGWLVQLQLPDRDALNNIWRYAEQQGIQMKIISIYDSQRSDAEVSYGLTPEQEKALIVALESGYFSEPREKTLNEIADSVDLSSTAMSGRLRRGMRNLVSAALIDERDEN</sequence>
<gene>
    <name evidence="4" type="ORF">MW046_16035</name>
</gene>
<geneLocation type="plasmid" evidence="4 5">
    <name>unnamed2</name>
</geneLocation>
<dbReference type="Pfam" id="PF04967">
    <property type="entry name" value="HTH_10"/>
    <property type="match status" value="1"/>
</dbReference>
<evidence type="ECO:0000259" key="3">
    <source>
        <dbReference type="Pfam" id="PF04967"/>
    </source>
</evidence>
<feature type="domain" description="HTH bat-type" evidence="3">
    <location>
        <begin position="157"/>
        <end position="208"/>
    </location>
</feature>
<evidence type="ECO:0000256" key="2">
    <source>
        <dbReference type="ARBA" id="ARBA00023163"/>
    </source>
</evidence>
<evidence type="ECO:0000256" key="1">
    <source>
        <dbReference type="ARBA" id="ARBA00023015"/>
    </source>
</evidence>
<dbReference type="RefSeq" id="WP_247995544.1">
    <property type="nucleotide sequence ID" value="NZ_CP096021.1"/>
</dbReference>
<accession>A0A8U0A6T1</accession>
<dbReference type="GeneID" id="71929588"/>
<dbReference type="AlphaFoldDB" id="A0A8U0A6T1"/>
<protein>
    <submittedName>
        <fullName evidence="4">Helix-turn-helix domain-containing protein</fullName>
    </submittedName>
</protein>
<evidence type="ECO:0000313" key="4">
    <source>
        <dbReference type="EMBL" id="UPM44890.1"/>
    </source>
</evidence>
<dbReference type="PANTHER" id="PTHR34236">
    <property type="entry name" value="DIMETHYL SULFOXIDE REDUCTASE TRANSCRIPTIONAL ACTIVATOR"/>
    <property type="match status" value="1"/>
</dbReference>
<dbReference type="KEGG" id="haad:MW046_16035"/>
<keyword evidence="1" id="KW-0805">Transcription regulation</keyword>
<dbReference type="PANTHER" id="PTHR34236:SF1">
    <property type="entry name" value="DIMETHYL SULFOXIDE REDUCTASE TRANSCRIPTIONAL ACTIVATOR"/>
    <property type="match status" value="1"/>
</dbReference>
<keyword evidence="4" id="KW-0614">Plasmid</keyword>
<proteinExistence type="predicted"/>
<reference evidence="4" key="1">
    <citation type="submission" date="2022-04" db="EMBL/GenBank/DDBJ databases">
        <title>Halocatena sp. nov., isolated from a salt lake.</title>
        <authorList>
            <person name="Cui H.-L."/>
        </authorList>
    </citation>
    <scope>NUCLEOTIDE SEQUENCE</scope>
    <source>
        <strain evidence="4">AD-1</strain>
        <plasmid evidence="4">unnamed2</plasmid>
    </source>
</reference>
<dbReference type="EMBL" id="CP096021">
    <property type="protein sequence ID" value="UPM44890.1"/>
    <property type="molecule type" value="Genomic_DNA"/>
</dbReference>
<organism evidence="4 5">
    <name type="scientific">Halocatena salina</name>
    <dbReference type="NCBI Taxonomy" id="2934340"/>
    <lineage>
        <taxon>Archaea</taxon>
        <taxon>Methanobacteriati</taxon>
        <taxon>Methanobacteriota</taxon>
        <taxon>Stenosarchaea group</taxon>
        <taxon>Halobacteria</taxon>
        <taxon>Halobacteriales</taxon>
        <taxon>Natronomonadaceae</taxon>
        <taxon>Halocatena</taxon>
    </lineage>
</organism>
<name>A0A8U0A6T1_9EURY</name>
<dbReference type="Proteomes" id="UP000831768">
    <property type="component" value="Plasmid unnamed2"/>
</dbReference>
<dbReference type="InterPro" id="IPR007050">
    <property type="entry name" value="HTH_bacterioopsin"/>
</dbReference>
<keyword evidence="2" id="KW-0804">Transcription</keyword>
<keyword evidence="5" id="KW-1185">Reference proteome</keyword>